<dbReference type="Gene3D" id="3.30.70.20">
    <property type="match status" value="1"/>
</dbReference>
<feature type="domain" description="4Fe-4S ferredoxin-type" evidence="1">
    <location>
        <begin position="26"/>
        <end position="53"/>
    </location>
</feature>
<sequence>MVVRDNCVGCSFCKLSCKFDAVEVIGKAEINEEKCVLCMICVRYCPVDALVVK</sequence>
<dbReference type="PROSITE" id="PS00198">
    <property type="entry name" value="4FE4S_FER_1"/>
    <property type="match status" value="1"/>
</dbReference>
<dbReference type="SUPFAM" id="SSF54862">
    <property type="entry name" value="4Fe-4S ferredoxins"/>
    <property type="match status" value="1"/>
</dbReference>
<name>A0A7C3UGB6_9EURY</name>
<dbReference type="GO" id="GO:0016491">
    <property type="term" value="F:oxidoreductase activity"/>
    <property type="evidence" value="ECO:0007669"/>
    <property type="project" value="UniProtKB-ARBA"/>
</dbReference>
<dbReference type="InterPro" id="IPR017900">
    <property type="entry name" value="4Fe4S_Fe_S_CS"/>
</dbReference>
<dbReference type="Pfam" id="PF14697">
    <property type="entry name" value="Fer4_21"/>
    <property type="match status" value="1"/>
</dbReference>
<evidence type="ECO:0000259" key="1">
    <source>
        <dbReference type="PROSITE" id="PS51379"/>
    </source>
</evidence>
<gene>
    <name evidence="4" type="ORF">ENL48_04135</name>
    <name evidence="3" type="ORF">ENT89_01510</name>
    <name evidence="2" type="ORF">ENX77_00065</name>
</gene>
<comment type="caution">
    <text evidence="2">The sequence shown here is derived from an EMBL/GenBank/DDBJ whole genome shotgun (WGS) entry which is preliminary data.</text>
</comment>
<reference evidence="2" key="1">
    <citation type="journal article" date="2020" name="mSystems">
        <title>Genome- and Community-Level Interaction Insights into Carbon Utilization and Element Cycling Functions of Hydrothermarchaeota in Hydrothermal Sediment.</title>
        <authorList>
            <person name="Zhou Z."/>
            <person name="Liu Y."/>
            <person name="Xu W."/>
            <person name="Pan J."/>
            <person name="Luo Z.H."/>
            <person name="Li M."/>
        </authorList>
    </citation>
    <scope>NUCLEOTIDE SEQUENCE [LARGE SCALE GENOMIC DNA]</scope>
    <source>
        <strain evidence="4">SpSt-10</strain>
        <strain evidence="3">SpSt-62</strain>
        <strain evidence="2">SpSt-97</strain>
    </source>
</reference>
<accession>A0A7C3UGB6</accession>
<dbReference type="EMBL" id="DTPI01000001">
    <property type="protein sequence ID" value="HGE65528.1"/>
    <property type="molecule type" value="Genomic_DNA"/>
</dbReference>
<proteinExistence type="predicted"/>
<evidence type="ECO:0000313" key="3">
    <source>
        <dbReference type="EMBL" id="HGU58887.1"/>
    </source>
</evidence>
<organism evidence="2">
    <name type="scientific">Geoglobus ahangari</name>
    <dbReference type="NCBI Taxonomy" id="113653"/>
    <lineage>
        <taxon>Archaea</taxon>
        <taxon>Methanobacteriati</taxon>
        <taxon>Methanobacteriota</taxon>
        <taxon>Archaeoglobi</taxon>
        <taxon>Archaeoglobales</taxon>
        <taxon>Archaeoglobaceae</taxon>
        <taxon>Geoglobus</taxon>
    </lineage>
</organism>
<protein>
    <submittedName>
        <fullName evidence="2">4Fe-4S dicluster domain-containing protein</fullName>
    </submittedName>
</protein>
<dbReference type="PROSITE" id="PS51379">
    <property type="entry name" value="4FE4S_FER_2"/>
    <property type="match status" value="2"/>
</dbReference>
<dbReference type="EMBL" id="DTAK01000010">
    <property type="protein sequence ID" value="HGU58887.1"/>
    <property type="molecule type" value="Genomic_DNA"/>
</dbReference>
<dbReference type="AlphaFoldDB" id="A0A7C3UGB6"/>
<evidence type="ECO:0000313" key="2">
    <source>
        <dbReference type="EMBL" id="HGE65528.1"/>
    </source>
</evidence>
<dbReference type="InterPro" id="IPR017896">
    <property type="entry name" value="4Fe4S_Fe-S-bd"/>
</dbReference>
<evidence type="ECO:0000313" key="4">
    <source>
        <dbReference type="EMBL" id="HHF48368.1"/>
    </source>
</evidence>
<feature type="domain" description="4Fe-4S ferredoxin-type" evidence="1">
    <location>
        <begin position="1"/>
        <end position="24"/>
    </location>
</feature>
<dbReference type="EMBL" id="DRUC01000060">
    <property type="protein sequence ID" value="HHF48368.1"/>
    <property type="molecule type" value="Genomic_DNA"/>
</dbReference>